<evidence type="ECO:0000313" key="1">
    <source>
        <dbReference type="EMBL" id="SNR30570.1"/>
    </source>
</evidence>
<dbReference type="Gene3D" id="2.40.10.10">
    <property type="entry name" value="Trypsin-like serine proteases"/>
    <property type="match status" value="1"/>
</dbReference>
<proteinExistence type="predicted"/>
<gene>
    <name evidence="1" type="ORF">SAMN06265371_10152</name>
</gene>
<dbReference type="InterPro" id="IPR043504">
    <property type="entry name" value="Peptidase_S1_PA_chymotrypsin"/>
</dbReference>
<name>A0A238V826_9FLAO</name>
<evidence type="ECO:0000313" key="2">
    <source>
        <dbReference type="Proteomes" id="UP000198384"/>
    </source>
</evidence>
<reference evidence="1 2" key="1">
    <citation type="submission" date="2017-06" db="EMBL/GenBank/DDBJ databases">
        <authorList>
            <person name="Kim H.J."/>
            <person name="Triplett B.A."/>
        </authorList>
    </citation>
    <scope>NUCLEOTIDE SEQUENCE [LARGE SCALE GENOMIC DNA]</scope>
    <source>
        <strain evidence="1 2">DSM 29150</strain>
    </source>
</reference>
<dbReference type="SUPFAM" id="SSF50494">
    <property type="entry name" value="Trypsin-like serine proteases"/>
    <property type="match status" value="1"/>
</dbReference>
<dbReference type="Pfam" id="PF13365">
    <property type="entry name" value="Trypsin_2"/>
    <property type="match status" value="1"/>
</dbReference>
<sequence length="249" mass="28567">MKKYYFIFLILISISCQNQEKIIEKEPWIKKTTSQWPNFALTNTIKFTDTIYQNIANSFLVDTGFDTIAVTCKHIFLVFKSNDLSTIDLGSSFVNWRMYPKGQNEKDVQISQLINKNSNELVGEFNTLKNRDWIIFKVKQTNSGIYPLKIRTTPLKKGEFVYSVGWGHQQNSKLPLLIKMKMYKNLGNYYYILTETKNINPVGRSGSPVIDSNGYLVGIVSGAEGNLGVIGSVKYLTEQFDKHNIKYVK</sequence>
<dbReference type="AlphaFoldDB" id="A0A238V826"/>
<keyword evidence="2" id="KW-1185">Reference proteome</keyword>
<dbReference type="EMBL" id="FZNT01000001">
    <property type="protein sequence ID" value="SNR30570.1"/>
    <property type="molecule type" value="Genomic_DNA"/>
</dbReference>
<dbReference type="Proteomes" id="UP000198384">
    <property type="component" value="Unassembled WGS sequence"/>
</dbReference>
<dbReference type="InterPro" id="IPR009003">
    <property type="entry name" value="Peptidase_S1_PA"/>
</dbReference>
<dbReference type="PROSITE" id="PS51257">
    <property type="entry name" value="PROKAR_LIPOPROTEIN"/>
    <property type="match status" value="1"/>
</dbReference>
<protein>
    <submittedName>
        <fullName evidence="1">Trypsin-like peptidase domain-containing protein</fullName>
    </submittedName>
</protein>
<dbReference type="OrthoDB" id="1117006at2"/>
<dbReference type="RefSeq" id="WP_089379734.1">
    <property type="nucleotide sequence ID" value="NZ_FZNT01000001.1"/>
</dbReference>
<organism evidence="1 2">
    <name type="scientific">Lutibacter agarilyticus</name>
    <dbReference type="NCBI Taxonomy" id="1109740"/>
    <lineage>
        <taxon>Bacteria</taxon>
        <taxon>Pseudomonadati</taxon>
        <taxon>Bacteroidota</taxon>
        <taxon>Flavobacteriia</taxon>
        <taxon>Flavobacteriales</taxon>
        <taxon>Flavobacteriaceae</taxon>
        <taxon>Lutibacter</taxon>
    </lineage>
</organism>
<accession>A0A238V826</accession>